<accession>A0ABZ2KZC5</accession>
<evidence type="ECO:0000313" key="2">
    <source>
        <dbReference type="Proteomes" id="UP001374803"/>
    </source>
</evidence>
<reference evidence="1" key="1">
    <citation type="submission" date="2021-12" db="EMBL/GenBank/DDBJ databases">
        <title>Discovery of the Pendulisporaceae a myxobacterial family with distinct sporulation behavior and unique specialized metabolism.</title>
        <authorList>
            <person name="Garcia R."/>
            <person name="Popoff A."/>
            <person name="Bader C.D."/>
            <person name="Loehr J."/>
            <person name="Walesch S."/>
            <person name="Walt C."/>
            <person name="Boldt J."/>
            <person name="Bunk B."/>
            <person name="Haeckl F.J.F.P.J."/>
            <person name="Gunesch A.P."/>
            <person name="Birkelbach J."/>
            <person name="Nuebel U."/>
            <person name="Pietschmann T."/>
            <person name="Bach T."/>
            <person name="Mueller R."/>
        </authorList>
    </citation>
    <scope>NUCLEOTIDE SEQUENCE</scope>
    <source>
        <strain evidence="1">MSr11367</strain>
    </source>
</reference>
<keyword evidence="2" id="KW-1185">Reference proteome</keyword>
<name>A0ABZ2KZC5_9BACT</name>
<evidence type="ECO:0000313" key="1">
    <source>
        <dbReference type="EMBL" id="WXB04026.1"/>
    </source>
</evidence>
<gene>
    <name evidence="1" type="ORF">LVJ94_44860</name>
</gene>
<dbReference type="RefSeq" id="WP_394833661.1">
    <property type="nucleotide sequence ID" value="NZ_CP089929.1"/>
</dbReference>
<dbReference type="EMBL" id="CP089983">
    <property type="protein sequence ID" value="WXB04026.1"/>
    <property type="molecule type" value="Genomic_DNA"/>
</dbReference>
<organism evidence="1 2">
    <name type="scientific">Pendulispora rubella</name>
    <dbReference type="NCBI Taxonomy" id="2741070"/>
    <lineage>
        <taxon>Bacteria</taxon>
        <taxon>Pseudomonadati</taxon>
        <taxon>Myxococcota</taxon>
        <taxon>Myxococcia</taxon>
        <taxon>Myxococcales</taxon>
        <taxon>Sorangiineae</taxon>
        <taxon>Pendulisporaceae</taxon>
        <taxon>Pendulispora</taxon>
    </lineage>
</organism>
<sequence>MNAPLLYPALAFASPRKLPKVKELKGRVVVLDIAFASEASGKGFDDITRPFIDQLGPRLAGWIDHHDHVLHAKYKLDPRFVLATKAEHGACPEMVTPDVVARIGPVETVVCHNDFDGLCSAAKWIRQGVEPYPGADADARAIDTRIGTPSPIGARFDRALRARPRDLALFGIVVRHLASGLGDASLWERIDEAASELSAIEQTTREIATRYAIVPLTGPAPNVAFLEATDQHGRYDKTLLLLMGQARARIAMVLDRDTLTLAAPFDSGLDFLALMGLSGGMPTLVSIQKERLREALEKLGAAPADVARLM</sequence>
<dbReference type="Proteomes" id="UP001374803">
    <property type="component" value="Chromosome"/>
</dbReference>
<proteinExistence type="predicted"/>
<protein>
    <submittedName>
        <fullName evidence="1">Uncharacterized protein</fullName>
    </submittedName>
</protein>